<sequence length="155" mass="17395">MTAHSAIYPYLTFANTKEALAYYQTVFDAQNIVRLPVTAAAAQAMQVPSGVDFSQLTMHAAFTILGEWLYAADNFEQNQHLTNSTRLLLDIDSDDAQKSATAQALYDRLMREPTIKIDMPLADQGWGAKLGMFTDKYQIQWMLQLRSWSQPNPGA</sequence>
<dbReference type="PANTHER" id="PTHR33990">
    <property type="entry name" value="PROTEIN YJDN-RELATED"/>
    <property type="match status" value="1"/>
</dbReference>
<keyword evidence="2" id="KW-1185">Reference proteome</keyword>
<protein>
    <submittedName>
        <fullName evidence="1">Uncharacterized protein</fullName>
    </submittedName>
</protein>
<proteinExistence type="predicted"/>
<accession>A0A192H2E4</accession>
<gene>
    <name evidence="1" type="ORF">AYR53_07000</name>
</gene>
<dbReference type="InterPro" id="IPR029068">
    <property type="entry name" value="Glyas_Bleomycin-R_OHBP_Dase"/>
</dbReference>
<dbReference type="PANTHER" id="PTHR33990:SF5">
    <property type="entry name" value="PHNB-LIKE DOMAIN-CONTAINING PROTEIN"/>
    <property type="match status" value="1"/>
</dbReference>
<dbReference type="EMBL" id="CP014873">
    <property type="protein sequence ID" value="ANK62535.1"/>
    <property type="molecule type" value="Genomic_DNA"/>
</dbReference>
<evidence type="ECO:0000313" key="2">
    <source>
        <dbReference type="Proteomes" id="UP000078582"/>
    </source>
</evidence>
<dbReference type="SUPFAM" id="SSF54593">
    <property type="entry name" value="Glyoxalase/Bleomycin resistance protein/Dihydroxybiphenyl dioxygenase"/>
    <property type="match status" value="1"/>
</dbReference>
<dbReference type="AlphaFoldDB" id="A0A192H2E4"/>
<dbReference type="Proteomes" id="UP000078582">
    <property type="component" value="Chromosome"/>
</dbReference>
<reference evidence="1 2" key="1">
    <citation type="submission" date="2016-03" db="EMBL/GenBank/DDBJ databases">
        <title>Pediococcus and Lactobacillus from brewery environment - whole genome sequencing and assembly.</title>
        <authorList>
            <person name="Behr J."/>
            <person name="Geissler A.J."/>
            <person name="Vogel R.F."/>
        </authorList>
    </citation>
    <scope>NUCLEOTIDE SEQUENCE [LARGE SCALE GENOMIC DNA]</scope>
    <source>
        <strain evidence="1 2">TMW 1.1989</strain>
    </source>
</reference>
<evidence type="ECO:0000313" key="1">
    <source>
        <dbReference type="EMBL" id="ANK62535.1"/>
    </source>
</evidence>
<name>A0A192H2E4_9LACO</name>
<dbReference type="STRING" id="375175.AYR53_07000"/>
<dbReference type="Gene3D" id="3.10.180.10">
    <property type="entry name" value="2,3-Dihydroxybiphenyl 1,2-Dioxygenase, domain 1"/>
    <property type="match status" value="1"/>
</dbReference>
<dbReference type="KEGG" id="lbt:AYR52_01940"/>
<organism evidence="1 2">
    <name type="scientific">Loigolactobacillus backii</name>
    <dbReference type="NCBI Taxonomy" id="375175"/>
    <lineage>
        <taxon>Bacteria</taxon>
        <taxon>Bacillati</taxon>
        <taxon>Bacillota</taxon>
        <taxon>Bacilli</taxon>
        <taxon>Lactobacillales</taxon>
        <taxon>Lactobacillaceae</taxon>
        <taxon>Loigolactobacillus</taxon>
    </lineage>
</organism>